<name>M2PRX6_CERS8</name>
<proteinExistence type="predicted"/>
<protein>
    <submittedName>
        <fullName evidence="1">Uncharacterized protein</fullName>
    </submittedName>
</protein>
<sequence length="94" mass="10982">MSDAPQRIRGTQRLSLCQPEGPWLTMDICDDHKRLLRLVIFRTLPYPPASKNDARSQRYRRIAYGLELGTVFPEKHLTQDITTVYWLLMSYASL</sequence>
<dbReference type="HOGENOM" id="CLU_2385939_0_0_1"/>
<evidence type="ECO:0000313" key="2">
    <source>
        <dbReference type="Proteomes" id="UP000016930"/>
    </source>
</evidence>
<dbReference type="Proteomes" id="UP000016930">
    <property type="component" value="Unassembled WGS sequence"/>
</dbReference>
<evidence type="ECO:0000313" key="1">
    <source>
        <dbReference type="EMBL" id="EMD39374.1"/>
    </source>
</evidence>
<dbReference type="EMBL" id="KB445794">
    <property type="protein sequence ID" value="EMD39374.1"/>
    <property type="molecule type" value="Genomic_DNA"/>
</dbReference>
<keyword evidence="2" id="KW-1185">Reference proteome</keyword>
<accession>M2PRX6</accession>
<dbReference type="AlphaFoldDB" id="M2PRX6"/>
<organism evidence="1 2">
    <name type="scientific">Ceriporiopsis subvermispora (strain B)</name>
    <name type="common">White-rot fungus</name>
    <name type="synonym">Gelatoporia subvermispora</name>
    <dbReference type="NCBI Taxonomy" id="914234"/>
    <lineage>
        <taxon>Eukaryota</taxon>
        <taxon>Fungi</taxon>
        <taxon>Dikarya</taxon>
        <taxon>Basidiomycota</taxon>
        <taxon>Agaricomycotina</taxon>
        <taxon>Agaricomycetes</taxon>
        <taxon>Polyporales</taxon>
        <taxon>Gelatoporiaceae</taxon>
        <taxon>Gelatoporia</taxon>
    </lineage>
</organism>
<gene>
    <name evidence="1" type="ORF">CERSUDRAFT_113018</name>
</gene>
<reference evidence="1 2" key="1">
    <citation type="journal article" date="2012" name="Proc. Natl. Acad. Sci. U.S.A.">
        <title>Comparative genomics of Ceriporiopsis subvermispora and Phanerochaete chrysosporium provide insight into selective ligninolysis.</title>
        <authorList>
            <person name="Fernandez-Fueyo E."/>
            <person name="Ruiz-Duenas F.J."/>
            <person name="Ferreira P."/>
            <person name="Floudas D."/>
            <person name="Hibbett D.S."/>
            <person name="Canessa P."/>
            <person name="Larrondo L.F."/>
            <person name="James T.Y."/>
            <person name="Seelenfreund D."/>
            <person name="Lobos S."/>
            <person name="Polanco R."/>
            <person name="Tello M."/>
            <person name="Honda Y."/>
            <person name="Watanabe T."/>
            <person name="Watanabe T."/>
            <person name="Ryu J.S."/>
            <person name="Kubicek C.P."/>
            <person name="Schmoll M."/>
            <person name="Gaskell J."/>
            <person name="Hammel K.E."/>
            <person name="St John F.J."/>
            <person name="Vanden Wymelenberg A."/>
            <person name="Sabat G."/>
            <person name="Splinter BonDurant S."/>
            <person name="Syed K."/>
            <person name="Yadav J.S."/>
            <person name="Doddapaneni H."/>
            <person name="Subramanian V."/>
            <person name="Lavin J.L."/>
            <person name="Oguiza J.A."/>
            <person name="Perez G."/>
            <person name="Pisabarro A.G."/>
            <person name="Ramirez L."/>
            <person name="Santoyo F."/>
            <person name="Master E."/>
            <person name="Coutinho P.M."/>
            <person name="Henrissat B."/>
            <person name="Lombard V."/>
            <person name="Magnuson J.K."/>
            <person name="Kuees U."/>
            <person name="Hori C."/>
            <person name="Igarashi K."/>
            <person name="Samejima M."/>
            <person name="Held B.W."/>
            <person name="Barry K.W."/>
            <person name="LaButti K.M."/>
            <person name="Lapidus A."/>
            <person name="Lindquist E.A."/>
            <person name="Lucas S.M."/>
            <person name="Riley R."/>
            <person name="Salamov A.A."/>
            <person name="Hoffmeister D."/>
            <person name="Schwenk D."/>
            <person name="Hadar Y."/>
            <person name="Yarden O."/>
            <person name="de Vries R.P."/>
            <person name="Wiebenga A."/>
            <person name="Stenlid J."/>
            <person name="Eastwood D."/>
            <person name="Grigoriev I.V."/>
            <person name="Berka R.M."/>
            <person name="Blanchette R.A."/>
            <person name="Kersten P."/>
            <person name="Martinez A.T."/>
            <person name="Vicuna R."/>
            <person name="Cullen D."/>
        </authorList>
    </citation>
    <scope>NUCLEOTIDE SEQUENCE [LARGE SCALE GENOMIC DNA]</scope>
    <source>
        <strain evidence="1 2">B</strain>
    </source>
</reference>